<dbReference type="SUPFAM" id="SSF50800">
    <property type="entry name" value="PK beta-barrel domain-like"/>
    <property type="match status" value="1"/>
</dbReference>
<name>A0A7D7A135_9CLOT</name>
<dbReference type="PROSITE" id="PS51340">
    <property type="entry name" value="MOSC"/>
    <property type="match status" value="1"/>
</dbReference>
<evidence type="ECO:0000259" key="1">
    <source>
        <dbReference type="PROSITE" id="PS51340"/>
    </source>
</evidence>
<dbReference type="EMBL" id="CP059378">
    <property type="protein sequence ID" value="QLY80415.1"/>
    <property type="molecule type" value="Genomic_DNA"/>
</dbReference>
<dbReference type="KEGG" id="cint:HZF06_02190"/>
<dbReference type="RefSeq" id="WP_181602262.1">
    <property type="nucleotide sequence ID" value="NZ_CP059378.1"/>
</dbReference>
<dbReference type="GO" id="GO:0030151">
    <property type="term" value="F:molybdenum ion binding"/>
    <property type="evidence" value="ECO:0007669"/>
    <property type="project" value="InterPro"/>
</dbReference>
<reference evidence="2 3" key="1">
    <citation type="submission" date="2020-07" db="EMBL/GenBank/DDBJ databases">
        <title>Electron transfer.</title>
        <authorList>
            <person name="Huang L."/>
            <person name="Liu X."/>
            <person name="Zhou S."/>
        </authorList>
    </citation>
    <scope>NUCLEOTIDE SEQUENCE [LARGE SCALE GENOMIC DNA]</scope>
    <source>
        <strain evidence="2 3">Lx1</strain>
    </source>
</reference>
<dbReference type="InterPro" id="IPR052716">
    <property type="entry name" value="MOSC_domain"/>
</dbReference>
<dbReference type="GO" id="GO:0030170">
    <property type="term" value="F:pyridoxal phosphate binding"/>
    <property type="evidence" value="ECO:0007669"/>
    <property type="project" value="InterPro"/>
</dbReference>
<dbReference type="PANTHER" id="PTHR36930:SF1">
    <property type="entry name" value="MOSC DOMAIN-CONTAINING PROTEIN"/>
    <property type="match status" value="1"/>
</dbReference>
<accession>A0A7D7A135</accession>
<sequence>MGRVVAICTSVKKGTKKKEVKEIELVEDFGLKGDAHGGKWHRQVSLLAKEEIDSFNKKGGKVVYGDFGENLVTEGIDLASLSVGDKVIIGDALIEITQLGKKCHDKCEIFYSVGECIMPTKGIFGKVLKGGDISLGEKIELY</sequence>
<evidence type="ECO:0000313" key="2">
    <source>
        <dbReference type="EMBL" id="QLY80415.1"/>
    </source>
</evidence>
<evidence type="ECO:0000313" key="3">
    <source>
        <dbReference type="Proteomes" id="UP000512286"/>
    </source>
</evidence>
<organism evidence="2 3">
    <name type="scientific">Clostridium intestinale</name>
    <dbReference type="NCBI Taxonomy" id="36845"/>
    <lineage>
        <taxon>Bacteria</taxon>
        <taxon>Bacillati</taxon>
        <taxon>Bacillota</taxon>
        <taxon>Clostridia</taxon>
        <taxon>Eubacteriales</taxon>
        <taxon>Clostridiaceae</taxon>
        <taxon>Clostridium</taxon>
    </lineage>
</organism>
<dbReference type="InterPro" id="IPR011037">
    <property type="entry name" value="Pyrv_Knase-like_insert_dom_sf"/>
</dbReference>
<gene>
    <name evidence="2" type="ORF">HZF06_02190</name>
</gene>
<dbReference type="PANTHER" id="PTHR36930">
    <property type="entry name" value="METAL-SULFUR CLUSTER BIOSYNTHESIS PROTEINS YUAD-RELATED"/>
    <property type="match status" value="1"/>
</dbReference>
<dbReference type="Gene3D" id="2.40.33.20">
    <property type="entry name" value="PK beta-barrel domain-like"/>
    <property type="match status" value="1"/>
</dbReference>
<dbReference type="AlphaFoldDB" id="A0A7D7A135"/>
<dbReference type="Pfam" id="PF03473">
    <property type="entry name" value="MOSC"/>
    <property type="match status" value="1"/>
</dbReference>
<dbReference type="GO" id="GO:0003824">
    <property type="term" value="F:catalytic activity"/>
    <property type="evidence" value="ECO:0007669"/>
    <property type="project" value="InterPro"/>
</dbReference>
<proteinExistence type="predicted"/>
<feature type="domain" description="MOSC" evidence="1">
    <location>
        <begin position="18"/>
        <end position="142"/>
    </location>
</feature>
<dbReference type="InterPro" id="IPR005302">
    <property type="entry name" value="MoCF_Sase_C"/>
</dbReference>
<protein>
    <submittedName>
        <fullName evidence="2">MOSC domain-containing protein</fullName>
    </submittedName>
</protein>
<dbReference type="Proteomes" id="UP000512286">
    <property type="component" value="Chromosome"/>
</dbReference>